<dbReference type="Proteomes" id="UP000831537">
    <property type="component" value="Chromosome"/>
</dbReference>
<name>A0ABY4GQE6_9BACI</name>
<keyword evidence="1" id="KW-1133">Transmembrane helix</keyword>
<dbReference type="InterPro" id="IPR007163">
    <property type="entry name" value="VCA0040-like"/>
</dbReference>
<proteinExistence type="predicted"/>
<accession>A0ABY4GQE6</accession>
<keyword evidence="1" id="KW-0812">Transmembrane</keyword>
<protein>
    <submittedName>
        <fullName evidence="2">DUF368 domain-containing protein</fullName>
    </submittedName>
</protein>
<dbReference type="PANTHER" id="PTHR37308:SF1">
    <property type="entry name" value="POLYPRENYL-PHOSPHATE TRANSPORTER"/>
    <property type="match status" value="1"/>
</dbReference>
<gene>
    <name evidence="2" type="ORF">MUN87_06735</name>
</gene>
<keyword evidence="3" id="KW-1185">Reference proteome</keyword>
<evidence type="ECO:0000313" key="3">
    <source>
        <dbReference type="Proteomes" id="UP000831537"/>
    </source>
</evidence>
<sequence>MLSIILRGMAMGMTEAVPGVSGSTVAMILGIYQRLIYSLSMLTTNKRKDVIPFLLTLVSGW</sequence>
<evidence type="ECO:0000313" key="2">
    <source>
        <dbReference type="EMBL" id="UOQ86577.1"/>
    </source>
</evidence>
<organism evidence="2 3">
    <name type="scientific">Gracilibacillus salinarum</name>
    <dbReference type="NCBI Taxonomy" id="2932255"/>
    <lineage>
        <taxon>Bacteria</taxon>
        <taxon>Bacillati</taxon>
        <taxon>Bacillota</taxon>
        <taxon>Bacilli</taxon>
        <taxon>Bacillales</taxon>
        <taxon>Bacillaceae</taxon>
        <taxon>Gracilibacillus</taxon>
    </lineage>
</organism>
<dbReference type="EMBL" id="CP095071">
    <property type="protein sequence ID" value="UOQ86577.1"/>
    <property type="molecule type" value="Genomic_DNA"/>
</dbReference>
<evidence type="ECO:0000256" key="1">
    <source>
        <dbReference type="SAM" id="Phobius"/>
    </source>
</evidence>
<dbReference type="Pfam" id="PF04018">
    <property type="entry name" value="VCA0040-like"/>
    <property type="match status" value="1"/>
</dbReference>
<dbReference type="PANTHER" id="PTHR37308">
    <property type="entry name" value="INTEGRAL MEMBRANE PROTEIN"/>
    <property type="match status" value="1"/>
</dbReference>
<feature type="transmembrane region" description="Helical" evidence="1">
    <location>
        <begin position="16"/>
        <end position="37"/>
    </location>
</feature>
<keyword evidence="1" id="KW-0472">Membrane</keyword>
<dbReference type="RefSeq" id="WP_244746942.1">
    <property type="nucleotide sequence ID" value="NZ_CP095071.1"/>
</dbReference>
<reference evidence="2 3" key="1">
    <citation type="submission" date="2022-04" db="EMBL/GenBank/DDBJ databases">
        <title>Gracilibacillus sp. isolated from saltern.</title>
        <authorList>
            <person name="Won M."/>
            <person name="Lee C.-M."/>
            <person name="Woen H.-Y."/>
            <person name="Kwon S.-W."/>
        </authorList>
    </citation>
    <scope>NUCLEOTIDE SEQUENCE [LARGE SCALE GENOMIC DNA]</scope>
    <source>
        <strain evidence="2 3">SSPM10-3</strain>
    </source>
</reference>